<feature type="domain" description="LysM" evidence="2">
    <location>
        <begin position="338"/>
        <end position="382"/>
    </location>
</feature>
<dbReference type="SUPFAM" id="SSF54106">
    <property type="entry name" value="LysM domain"/>
    <property type="match status" value="1"/>
</dbReference>
<dbReference type="EMBL" id="METD01000001">
    <property type="protein sequence ID" value="OGB73455.1"/>
    <property type="molecule type" value="Genomic_DNA"/>
</dbReference>
<accession>A0A1F4NPR8</accession>
<keyword evidence="1" id="KW-0472">Membrane</keyword>
<feature type="transmembrane region" description="Helical" evidence="1">
    <location>
        <begin position="295"/>
        <end position="320"/>
    </location>
</feature>
<keyword evidence="1" id="KW-0812">Transmembrane</keyword>
<dbReference type="SMART" id="SM00257">
    <property type="entry name" value="LysM"/>
    <property type="match status" value="2"/>
</dbReference>
<keyword evidence="1" id="KW-1133">Transmembrane helix</keyword>
<dbReference type="InterPro" id="IPR010317">
    <property type="entry name" value="WxLIP_PGBD"/>
</dbReference>
<dbReference type="AlphaFoldDB" id="A0A1F4NPR8"/>
<gene>
    <name evidence="3" type="ORF">A3K51_01160</name>
</gene>
<dbReference type="Proteomes" id="UP000178085">
    <property type="component" value="Unassembled WGS sequence"/>
</dbReference>
<reference evidence="3 4" key="1">
    <citation type="journal article" date="2016" name="Nat. Commun.">
        <title>Thousands of microbial genomes shed light on interconnected biogeochemical processes in an aquifer system.</title>
        <authorList>
            <person name="Anantharaman K."/>
            <person name="Brown C.T."/>
            <person name="Hug L.A."/>
            <person name="Sharon I."/>
            <person name="Castelle C.J."/>
            <person name="Probst A.J."/>
            <person name="Thomas B.C."/>
            <person name="Singh A."/>
            <person name="Wilkins M.J."/>
            <person name="Karaoz U."/>
            <person name="Brodie E.L."/>
            <person name="Williams K.H."/>
            <person name="Hubbard S.S."/>
            <person name="Banfield J.F."/>
        </authorList>
    </citation>
    <scope>NUCLEOTIDE SEQUENCE [LARGE SCALE GENOMIC DNA]</scope>
</reference>
<organism evidence="3 4">
    <name type="scientific">candidate division Kazan bacterium RIFCSPLOWO2_01_FULL_45_19</name>
    <dbReference type="NCBI Taxonomy" id="1798538"/>
    <lineage>
        <taxon>Bacteria</taxon>
        <taxon>Bacteria division Kazan-3B-28</taxon>
    </lineage>
</organism>
<dbReference type="Pfam" id="PF01476">
    <property type="entry name" value="LysM"/>
    <property type="match status" value="2"/>
</dbReference>
<evidence type="ECO:0000256" key="1">
    <source>
        <dbReference type="SAM" id="Phobius"/>
    </source>
</evidence>
<name>A0A1F4NPR8_UNCK3</name>
<dbReference type="InterPro" id="IPR018392">
    <property type="entry name" value="LysM"/>
</dbReference>
<proteinExistence type="predicted"/>
<dbReference type="PROSITE" id="PS51782">
    <property type="entry name" value="LYSM"/>
    <property type="match status" value="1"/>
</dbReference>
<dbReference type="Gene3D" id="3.10.350.10">
    <property type="entry name" value="LysM domain"/>
    <property type="match status" value="1"/>
</dbReference>
<dbReference type="CDD" id="cd00118">
    <property type="entry name" value="LysM"/>
    <property type="match status" value="1"/>
</dbReference>
<evidence type="ECO:0000313" key="3">
    <source>
        <dbReference type="EMBL" id="OGB73455.1"/>
    </source>
</evidence>
<comment type="caution">
    <text evidence="3">The sequence shown here is derived from an EMBL/GenBank/DDBJ whole genome shotgun (WGS) entry which is preliminary data.</text>
</comment>
<dbReference type="Pfam" id="PF06030">
    <property type="entry name" value="WxLIP_PGBD"/>
    <property type="match status" value="1"/>
</dbReference>
<evidence type="ECO:0000313" key="4">
    <source>
        <dbReference type="Proteomes" id="UP000178085"/>
    </source>
</evidence>
<protein>
    <recommendedName>
        <fullName evidence="2">LysM domain-containing protein</fullName>
    </recommendedName>
</protein>
<sequence length="471" mass="53432">MKQTLCQILPLTLGILWLFTLIPSSAIGLSSNRVGLRPGNTESDYTHSGGWLVYEVDPAKVTEIKDTTKIMNLSDNQVVVKLEAVDAILAGGGGFALLDNKSENENLGSWVTLEETTITLPPQSDKLVHFTITIPKNAEVGDHIGGLTIQEIDSPADSTLKSGGTSVRVRTRVGLRVYLTLLGDIERNFKIRDRKFYGVGDKMMIQTTVENLGNIRTDMRMDARIYGIFGRYDTADNVNFGQTFPKKTVTYNISWPGKKDRPLFGPYLAIMTFRDAYEPMSKTVAMPPAPKPVTVWAITFFIPYTQTIVVLILAFLVWFFMQLRRWRKTVALARMRVVAYKIKKGDHLMDIAAHYEIGWKFLAQLNDIKPPYSLHGLTTLYVPDARGKLRDIASPQFWGSLFAPIIGWLKKIFKRTKPYFTIVIDKGDTKKSVEQFTNLTWTELMRYNHLASTTRPKTGMELKVPRRRRQR</sequence>
<dbReference type="InterPro" id="IPR036779">
    <property type="entry name" value="LysM_dom_sf"/>
</dbReference>
<evidence type="ECO:0000259" key="2">
    <source>
        <dbReference type="PROSITE" id="PS51782"/>
    </source>
</evidence>